<dbReference type="Proteomes" id="UP000281112">
    <property type="component" value="Unassembled WGS sequence"/>
</dbReference>
<dbReference type="GO" id="GO:0005829">
    <property type="term" value="C:cytosol"/>
    <property type="evidence" value="ECO:0007669"/>
    <property type="project" value="TreeGrafter"/>
</dbReference>
<evidence type="ECO:0000256" key="7">
    <source>
        <dbReference type="ARBA" id="ARBA00047989"/>
    </source>
</evidence>
<feature type="binding site" evidence="9">
    <location>
        <position position="12"/>
    </location>
    <ligand>
        <name>Zn(2+)</name>
        <dbReference type="ChEBI" id="CHEBI:29105"/>
        <note>catalytic</note>
    </ligand>
</feature>
<feature type="domain" description="Adenosine deaminase" evidence="10">
    <location>
        <begin position="7"/>
        <end position="328"/>
    </location>
</feature>
<keyword evidence="2 9" id="KW-0479">Metal-binding</keyword>
<dbReference type="InterPro" id="IPR001365">
    <property type="entry name" value="A_deaminase_dom"/>
</dbReference>
<dbReference type="HAMAP" id="MF_00540">
    <property type="entry name" value="A_deaminase"/>
    <property type="match status" value="1"/>
</dbReference>
<dbReference type="GO" id="GO:0046936">
    <property type="term" value="F:2'-deoxyadenosine deaminase activity"/>
    <property type="evidence" value="ECO:0007669"/>
    <property type="project" value="RHEA"/>
</dbReference>
<reference evidence="11 12" key="1">
    <citation type="submission" date="2018-11" db="EMBL/GenBank/DDBJ databases">
        <title>Vibrio LJC006 sp. nov., isolated from seawater during the bloom of the enteromorpha.</title>
        <authorList>
            <person name="Liang J."/>
        </authorList>
    </citation>
    <scope>NUCLEOTIDE SEQUENCE [LARGE SCALE GENOMIC DNA]</scope>
    <source>
        <strain evidence="11 12">LJC006</strain>
    </source>
</reference>
<dbReference type="GO" id="GO:0004000">
    <property type="term" value="F:adenosine deaminase activity"/>
    <property type="evidence" value="ECO:0007669"/>
    <property type="project" value="UniProtKB-UniRule"/>
</dbReference>
<sequence length="331" mass="36462">MYNPEIPLIDLHRHLDGNIRPETILAHADKFNITLPASNLHDLIPHVRVTEAQPSLVAFLSKLDWGVKTLGDLDACRRVAYENIEDLKQAQIDYAELRFSPYYMAMTHNLNIKDVVEAVIDGVEAGIRDFGVPAKLIGIMSRTFGVEACKSELDAILTFKQKFVAVDLAGDELGKPGQLFTEHFEQVKKADLSITVHAGEAAGPESIWQALNDLGAIRIGHGVKAVEDMNLMDFLAENAIGIESCLTSNIQTSTIPYLTDHPLKQFLDHGILATINTDDPAVEGIELIHEYDLAAPKAGLTEQQIFRAQQNSLEIAFLSESEKANLVQSKA</sequence>
<dbReference type="PANTHER" id="PTHR11409">
    <property type="entry name" value="ADENOSINE DEAMINASE"/>
    <property type="match status" value="1"/>
</dbReference>
<dbReference type="Gene3D" id="3.20.20.140">
    <property type="entry name" value="Metal-dependent hydrolases"/>
    <property type="match status" value="1"/>
</dbReference>
<dbReference type="GO" id="GO:0008270">
    <property type="term" value="F:zinc ion binding"/>
    <property type="evidence" value="ECO:0007669"/>
    <property type="project" value="UniProtKB-UniRule"/>
</dbReference>
<proteinExistence type="inferred from homology"/>
<evidence type="ECO:0000313" key="12">
    <source>
        <dbReference type="Proteomes" id="UP000281112"/>
    </source>
</evidence>
<name>A0A3N9TBP1_9VIBR</name>
<comment type="catalytic activity">
    <reaction evidence="7">
        <text>adenosine + H2O + H(+) = inosine + NH4(+)</text>
        <dbReference type="Rhea" id="RHEA:24408"/>
        <dbReference type="ChEBI" id="CHEBI:15377"/>
        <dbReference type="ChEBI" id="CHEBI:15378"/>
        <dbReference type="ChEBI" id="CHEBI:16335"/>
        <dbReference type="ChEBI" id="CHEBI:17596"/>
        <dbReference type="ChEBI" id="CHEBI:28938"/>
        <dbReference type="EC" id="3.5.4.4"/>
    </reaction>
    <physiologicalReaction direction="left-to-right" evidence="7">
        <dbReference type="Rhea" id="RHEA:24409"/>
    </physiologicalReaction>
</comment>
<accession>A0A3N9TBP1</accession>
<evidence type="ECO:0000256" key="3">
    <source>
        <dbReference type="ARBA" id="ARBA00022801"/>
    </source>
</evidence>
<evidence type="ECO:0000256" key="1">
    <source>
        <dbReference type="ARBA" id="ARBA00012784"/>
    </source>
</evidence>
<dbReference type="GO" id="GO:0009117">
    <property type="term" value="P:nucleotide metabolic process"/>
    <property type="evidence" value="ECO:0007669"/>
    <property type="project" value="UniProtKB-KW"/>
</dbReference>
<dbReference type="NCBIfam" id="TIGR01430">
    <property type="entry name" value="aden_deam"/>
    <property type="match status" value="1"/>
</dbReference>
<evidence type="ECO:0000256" key="8">
    <source>
        <dbReference type="ARBA" id="ARBA00049213"/>
    </source>
</evidence>
<dbReference type="RefSeq" id="WP_124938998.1">
    <property type="nucleotide sequence ID" value="NZ_RJVQ01000013.1"/>
</dbReference>
<dbReference type="FunFam" id="3.20.20.140:FF:000009">
    <property type="entry name" value="Adenosine deaminase"/>
    <property type="match status" value="1"/>
</dbReference>
<dbReference type="InterPro" id="IPR032466">
    <property type="entry name" value="Metal_Hydrolase"/>
</dbReference>
<evidence type="ECO:0000256" key="4">
    <source>
        <dbReference type="ARBA" id="ARBA00022833"/>
    </source>
</evidence>
<feature type="active site" description="Proton donor" evidence="9">
    <location>
        <position position="200"/>
    </location>
</feature>
<dbReference type="InterPro" id="IPR006330">
    <property type="entry name" value="Ado/ade_deaminase"/>
</dbReference>
<keyword evidence="12" id="KW-1185">Reference proteome</keyword>
<dbReference type="PANTHER" id="PTHR11409:SF43">
    <property type="entry name" value="ADENOSINE DEAMINASE"/>
    <property type="match status" value="1"/>
</dbReference>
<evidence type="ECO:0000256" key="6">
    <source>
        <dbReference type="ARBA" id="ARBA00031852"/>
    </source>
</evidence>
<dbReference type="AlphaFoldDB" id="A0A3N9TBP1"/>
<organism evidence="11 12">
    <name type="scientific">Vibrio viridaestus</name>
    <dbReference type="NCBI Taxonomy" id="2487322"/>
    <lineage>
        <taxon>Bacteria</taxon>
        <taxon>Pseudomonadati</taxon>
        <taxon>Pseudomonadota</taxon>
        <taxon>Gammaproteobacteria</taxon>
        <taxon>Vibrionales</taxon>
        <taxon>Vibrionaceae</taxon>
        <taxon>Vibrio</taxon>
    </lineage>
</organism>
<dbReference type="SUPFAM" id="SSF51556">
    <property type="entry name" value="Metallo-dependent hydrolases"/>
    <property type="match status" value="1"/>
</dbReference>
<dbReference type="NCBIfam" id="NF006846">
    <property type="entry name" value="PRK09358.1-1"/>
    <property type="match status" value="1"/>
</dbReference>
<gene>
    <name evidence="9" type="primary">add</name>
    <name evidence="11" type="ORF">EES38_20065</name>
</gene>
<feature type="binding site" evidence="9">
    <location>
        <position position="279"/>
    </location>
    <ligand>
        <name>substrate</name>
    </ligand>
</feature>
<feature type="binding site" evidence="9">
    <location>
        <position position="14"/>
    </location>
    <ligand>
        <name>substrate</name>
    </ligand>
</feature>
<comment type="catalytic activity">
    <reaction evidence="8">
        <text>2'-deoxyadenosine + H2O + H(+) = 2'-deoxyinosine + NH4(+)</text>
        <dbReference type="Rhea" id="RHEA:28190"/>
        <dbReference type="ChEBI" id="CHEBI:15377"/>
        <dbReference type="ChEBI" id="CHEBI:15378"/>
        <dbReference type="ChEBI" id="CHEBI:17256"/>
        <dbReference type="ChEBI" id="CHEBI:28938"/>
        <dbReference type="ChEBI" id="CHEBI:28997"/>
        <dbReference type="EC" id="3.5.4.4"/>
    </reaction>
    <physiologicalReaction direction="left-to-right" evidence="8">
        <dbReference type="Rhea" id="RHEA:28191"/>
    </physiologicalReaction>
</comment>
<evidence type="ECO:0000313" key="11">
    <source>
        <dbReference type="EMBL" id="RQW61410.1"/>
    </source>
</evidence>
<dbReference type="InterPro" id="IPR028893">
    <property type="entry name" value="A_deaminase"/>
</dbReference>
<dbReference type="GO" id="GO:0009168">
    <property type="term" value="P:purine ribonucleoside monophosphate biosynthetic process"/>
    <property type="evidence" value="ECO:0007669"/>
    <property type="project" value="UniProtKB-UniRule"/>
</dbReference>
<feature type="binding site" evidence="9">
    <location>
        <position position="197"/>
    </location>
    <ligand>
        <name>Zn(2+)</name>
        <dbReference type="ChEBI" id="CHEBI:29105"/>
        <note>catalytic</note>
    </ligand>
</feature>
<dbReference type="EMBL" id="RJVQ01000013">
    <property type="protein sequence ID" value="RQW61410.1"/>
    <property type="molecule type" value="Genomic_DNA"/>
</dbReference>
<evidence type="ECO:0000256" key="2">
    <source>
        <dbReference type="ARBA" id="ARBA00022723"/>
    </source>
</evidence>
<dbReference type="GO" id="GO:0043103">
    <property type="term" value="P:hypoxanthine salvage"/>
    <property type="evidence" value="ECO:0007669"/>
    <property type="project" value="TreeGrafter"/>
</dbReference>
<protein>
    <recommendedName>
        <fullName evidence="1 9">Adenosine deaminase</fullName>
        <ecNumber evidence="1 9">3.5.4.4</ecNumber>
    </recommendedName>
    <alternativeName>
        <fullName evidence="6 9">Adenosine aminohydrolase</fullName>
    </alternativeName>
</protein>
<evidence type="ECO:0000256" key="5">
    <source>
        <dbReference type="ARBA" id="ARBA00023080"/>
    </source>
</evidence>
<evidence type="ECO:0000259" key="10">
    <source>
        <dbReference type="Pfam" id="PF00962"/>
    </source>
</evidence>
<feature type="binding site" evidence="9">
    <location>
        <position position="278"/>
    </location>
    <ligand>
        <name>Zn(2+)</name>
        <dbReference type="ChEBI" id="CHEBI:29105"/>
        <note>catalytic</note>
    </ligand>
</feature>
<dbReference type="OrthoDB" id="105475at2"/>
<keyword evidence="3 9" id="KW-0378">Hydrolase</keyword>
<feature type="binding site" evidence="9">
    <location>
        <position position="16"/>
    </location>
    <ligand>
        <name>substrate</name>
    </ligand>
</feature>
<comment type="function">
    <text evidence="9">Catalyzes the hydrolytic deamination of adenosine and 2-deoxyadenosine.</text>
</comment>
<dbReference type="GO" id="GO:0046103">
    <property type="term" value="P:inosine biosynthetic process"/>
    <property type="evidence" value="ECO:0007669"/>
    <property type="project" value="TreeGrafter"/>
</dbReference>
<feature type="binding site" evidence="9">
    <location>
        <position position="14"/>
    </location>
    <ligand>
        <name>Zn(2+)</name>
        <dbReference type="ChEBI" id="CHEBI:29105"/>
        <note>catalytic</note>
    </ligand>
</feature>
<dbReference type="GO" id="GO:0006154">
    <property type="term" value="P:adenosine catabolic process"/>
    <property type="evidence" value="ECO:0007669"/>
    <property type="project" value="TreeGrafter"/>
</dbReference>
<comment type="caution">
    <text evidence="11">The sequence shown here is derived from an EMBL/GenBank/DDBJ whole genome shotgun (WGS) entry which is preliminary data.</text>
</comment>
<comment type="cofactor">
    <cofactor evidence="9">
        <name>Zn(2+)</name>
        <dbReference type="ChEBI" id="CHEBI:29105"/>
    </cofactor>
    <text evidence="9">Binds 1 zinc ion per subunit.</text>
</comment>
<evidence type="ECO:0000256" key="9">
    <source>
        <dbReference type="HAMAP-Rule" id="MF_00540"/>
    </source>
</evidence>
<feature type="site" description="Important for catalytic activity" evidence="9">
    <location>
        <position position="221"/>
    </location>
</feature>
<feature type="binding site" evidence="9">
    <location>
        <position position="170"/>
    </location>
    <ligand>
        <name>substrate</name>
    </ligand>
</feature>
<dbReference type="EC" id="3.5.4.4" evidence="1 9"/>
<keyword evidence="4 9" id="KW-0862">Zinc</keyword>
<dbReference type="Pfam" id="PF00962">
    <property type="entry name" value="A_deaminase"/>
    <property type="match status" value="1"/>
</dbReference>
<keyword evidence="5 9" id="KW-0546">Nucleotide metabolism</keyword>
<comment type="similarity">
    <text evidence="9">Belongs to the metallo-dependent hydrolases superfamily. Adenosine and AMP deaminases family. Adenosine deaminase subfamily.</text>
</comment>